<feature type="transmembrane region" description="Helical" evidence="6">
    <location>
        <begin position="50"/>
        <end position="75"/>
    </location>
</feature>
<feature type="transmembrane region" description="Helical" evidence="6">
    <location>
        <begin position="215"/>
        <end position="236"/>
    </location>
</feature>
<comment type="caution">
    <text evidence="8">The sequence shown here is derived from an EMBL/GenBank/DDBJ whole genome shotgun (WGS) entry which is preliminary data.</text>
</comment>
<keyword evidence="3 6" id="KW-0812">Transmembrane</keyword>
<keyword evidence="4 6" id="KW-1133">Transmembrane helix</keyword>
<evidence type="ECO:0000256" key="5">
    <source>
        <dbReference type="ARBA" id="ARBA00023136"/>
    </source>
</evidence>
<evidence type="ECO:0000256" key="4">
    <source>
        <dbReference type="ARBA" id="ARBA00022989"/>
    </source>
</evidence>
<dbReference type="InterPro" id="IPR020846">
    <property type="entry name" value="MFS_dom"/>
</dbReference>
<dbReference type="Pfam" id="PF07690">
    <property type="entry name" value="MFS_1"/>
    <property type="match status" value="1"/>
</dbReference>
<feature type="transmembrane region" description="Helical" evidence="6">
    <location>
        <begin position="281"/>
        <end position="299"/>
    </location>
</feature>
<feature type="transmembrane region" description="Helical" evidence="6">
    <location>
        <begin position="366"/>
        <end position="383"/>
    </location>
</feature>
<feature type="transmembrane region" description="Helical" evidence="6">
    <location>
        <begin position="141"/>
        <end position="163"/>
    </location>
</feature>
<feature type="transmembrane region" description="Helical" evidence="6">
    <location>
        <begin position="82"/>
        <end position="100"/>
    </location>
</feature>
<dbReference type="PANTHER" id="PTHR43124">
    <property type="entry name" value="PURINE EFFLUX PUMP PBUE"/>
    <property type="match status" value="1"/>
</dbReference>
<dbReference type="RefSeq" id="WP_247461737.1">
    <property type="nucleotide sequence ID" value="NZ_JBHMAR010000015.1"/>
</dbReference>
<dbReference type="CDD" id="cd17324">
    <property type="entry name" value="MFS_NepI_like"/>
    <property type="match status" value="1"/>
</dbReference>
<organism evidence="8 9">
    <name type="scientific">Streptomyces thermocoprophilus</name>
    <dbReference type="NCBI Taxonomy" id="78356"/>
    <lineage>
        <taxon>Bacteria</taxon>
        <taxon>Bacillati</taxon>
        <taxon>Actinomycetota</taxon>
        <taxon>Actinomycetes</taxon>
        <taxon>Kitasatosporales</taxon>
        <taxon>Streptomycetaceae</taxon>
        <taxon>Streptomyces</taxon>
    </lineage>
</organism>
<feature type="transmembrane region" description="Helical" evidence="6">
    <location>
        <begin position="12"/>
        <end position="30"/>
    </location>
</feature>
<dbReference type="InterPro" id="IPR050189">
    <property type="entry name" value="MFS_Efflux_Transporters"/>
</dbReference>
<feature type="transmembrane region" description="Helical" evidence="6">
    <location>
        <begin position="106"/>
        <end position="129"/>
    </location>
</feature>
<feature type="domain" description="Major facilitator superfamily (MFS) profile" evidence="7">
    <location>
        <begin position="16"/>
        <end position="391"/>
    </location>
</feature>
<gene>
    <name evidence="8" type="ORF">ACFFRO_14730</name>
</gene>
<keyword evidence="2" id="KW-1003">Cell membrane</keyword>
<evidence type="ECO:0000256" key="2">
    <source>
        <dbReference type="ARBA" id="ARBA00022475"/>
    </source>
</evidence>
<name>A0ABV5VEX4_9ACTN</name>
<dbReference type="InterPro" id="IPR011701">
    <property type="entry name" value="MFS"/>
</dbReference>
<sequence>MSAVQERSISPARGWIGVAAITASLFVFLTTELMPVGLLTPLSEDLDISVGTAGLMVTAQGVAAGLGVPFIVAWSRRVNRRYLLSVLLAVLAAGNLITSVSPNYPLILGTRLCMGFASGVFWAIGVSMAMRIVPERHASRAAAVVMSGISIATVVGIPLGTIVEDHTNWRTTFGIWAALSLAVFLWVASAIPSLPSDNAVSVREVFSLPVKNGQLRTVLFIVVFFVLGHFGAYTFVRPYLEDTANASSTFITVVLIIFGIGGAIGNFVAGYTVNRSLRGTFVVGLVGLIAALLLLRGVGDAKTGAVIALVLWGLSFGAVQLSQVNMTLAAAPETFEAAMSLNTMAYNTCIALGALFGGLFVDHAGVNSVIWFGVVLAGASLLLRLGTGWKKETPAQASSEDEQLARTV</sequence>
<evidence type="ECO:0000313" key="8">
    <source>
        <dbReference type="EMBL" id="MFB9736367.1"/>
    </source>
</evidence>
<reference evidence="8 9" key="1">
    <citation type="submission" date="2024-09" db="EMBL/GenBank/DDBJ databases">
        <authorList>
            <person name="Sun Q."/>
            <person name="Mori K."/>
        </authorList>
    </citation>
    <scope>NUCLEOTIDE SEQUENCE [LARGE SCALE GENOMIC DNA]</scope>
    <source>
        <strain evidence="8 9">JCM 10918</strain>
    </source>
</reference>
<dbReference type="PANTHER" id="PTHR43124:SF3">
    <property type="entry name" value="CHLORAMPHENICOL EFFLUX PUMP RV0191"/>
    <property type="match status" value="1"/>
</dbReference>
<proteinExistence type="predicted"/>
<evidence type="ECO:0000256" key="6">
    <source>
        <dbReference type="SAM" id="Phobius"/>
    </source>
</evidence>
<evidence type="ECO:0000256" key="3">
    <source>
        <dbReference type="ARBA" id="ARBA00022692"/>
    </source>
</evidence>
<dbReference type="SUPFAM" id="SSF103473">
    <property type="entry name" value="MFS general substrate transporter"/>
    <property type="match status" value="1"/>
</dbReference>
<evidence type="ECO:0000313" key="9">
    <source>
        <dbReference type="Proteomes" id="UP001589703"/>
    </source>
</evidence>
<comment type="subcellular location">
    <subcellularLocation>
        <location evidence="1">Cell membrane</location>
        <topology evidence="1">Multi-pass membrane protein</topology>
    </subcellularLocation>
</comment>
<feature type="transmembrane region" description="Helical" evidence="6">
    <location>
        <begin position="248"/>
        <end position="269"/>
    </location>
</feature>
<dbReference type="Gene3D" id="1.20.1250.20">
    <property type="entry name" value="MFS general substrate transporter like domains"/>
    <property type="match status" value="2"/>
</dbReference>
<protein>
    <submittedName>
        <fullName evidence="8">MFS transporter</fullName>
    </submittedName>
</protein>
<keyword evidence="9" id="KW-1185">Reference proteome</keyword>
<dbReference type="InterPro" id="IPR036259">
    <property type="entry name" value="MFS_trans_sf"/>
</dbReference>
<feature type="transmembrane region" description="Helical" evidence="6">
    <location>
        <begin position="305"/>
        <end position="331"/>
    </location>
</feature>
<accession>A0ABV5VEX4</accession>
<dbReference type="Proteomes" id="UP001589703">
    <property type="component" value="Unassembled WGS sequence"/>
</dbReference>
<feature type="transmembrane region" description="Helical" evidence="6">
    <location>
        <begin position="343"/>
        <end position="360"/>
    </location>
</feature>
<evidence type="ECO:0000259" key="7">
    <source>
        <dbReference type="PROSITE" id="PS50850"/>
    </source>
</evidence>
<keyword evidence="5 6" id="KW-0472">Membrane</keyword>
<evidence type="ECO:0000256" key="1">
    <source>
        <dbReference type="ARBA" id="ARBA00004651"/>
    </source>
</evidence>
<dbReference type="EMBL" id="JBHMAR010000015">
    <property type="protein sequence ID" value="MFB9736367.1"/>
    <property type="molecule type" value="Genomic_DNA"/>
</dbReference>
<dbReference type="PROSITE" id="PS50850">
    <property type="entry name" value="MFS"/>
    <property type="match status" value="1"/>
</dbReference>
<feature type="transmembrane region" description="Helical" evidence="6">
    <location>
        <begin position="175"/>
        <end position="194"/>
    </location>
</feature>